<reference evidence="1 2" key="1">
    <citation type="submission" date="2018-09" db="EMBL/GenBank/DDBJ databases">
        <title>Micromonospora sp. nov. MS1-9, isolated from a root of Musa sp.</title>
        <authorList>
            <person name="Kuncharoen N."/>
            <person name="Kudo T."/>
            <person name="Ohkuma M."/>
            <person name="Yuki M."/>
            <person name="Tanasupawat S."/>
        </authorList>
    </citation>
    <scope>NUCLEOTIDE SEQUENCE [LARGE SCALE GENOMIC DNA]</scope>
    <source>
        <strain evidence="1 2">MS1-9</strain>
    </source>
</reference>
<comment type="caution">
    <text evidence="1">The sequence shown here is derived from an EMBL/GenBank/DDBJ whole genome shotgun (WGS) entry which is preliminary data.</text>
</comment>
<sequence>MSWVANVMVSVSPEDRRTVEAFSGWLDEECPRLGGTGRGGCGNVRLITDADNRWGGYKNPECDVYAGALNHADLAAVVAHFGSLAWRNPNAVQLFVMDQEELFFRVWMIRDGALRQYAPSSPDEEDDEFWGTAES</sequence>
<gene>
    <name evidence="1" type="ORF">D7044_28815</name>
</gene>
<evidence type="ECO:0000313" key="2">
    <source>
        <dbReference type="Proteomes" id="UP000275865"/>
    </source>
</evidence>
<protein>
    <submittedName>
        <fullName evidence="1">Squamosa promoter-binding protein 15</fullName>
    </submittedName>
</protein>
<dbReference type="Proteomes" id="UP000275865">
    <property type="component" value="Unassembled WGS sequence"/>
</dbReference>
<dbReference type="EMBL" id="RAZT01000019">
    <property type="protein sequence ID" value="RKN27126.1"/>
    <property type="molecule type" value="Genomic_DNA"/>
</dbReference>
<dbReference type="AlphaFoldDB" id="A0A3A9Y6D2"/>
<name>A0A3A9Y6D2_9ACTN</name>
<accession>A0A3A9Y6D2</accession>
<organism evidence="1 2">
    <name type="scientific">Micromonospora musae</name>
    <dbReference type="NCBI Taxonomy" id="1894970"/>
    <lineage>
        <taxon>Bacteria</taxon>
        <taxon>Bacillati</taxon>
        <taxon>Actinomycetota</taxon>
        <taxon>Actinomycetes</taxon>
        <taxon>Micromonosporales</taxon>
        <taxon>Micromonosporaceae</taxon>
        <taxon>Micromonospora</taxon>
    </lineage>
</organism>
<dbReference type="RefSeq" id="WP_120690776.1">
    <property type="nucleotide sequence ID" value="NZ_RAZT01000019.1"/>
</dbReference>
<proteinExistence type="predicted"/>
<evidence type="ECO:0000313" key="1">
    <source>
        <dbReference type="EMBL" id="RKN27126.1"/>
    </source>
</evidence>